<dbReference type="OrthoDB" id="529281at2"/>
<feature type="transmembrane region" description="Helical" evidence="1">
    <location>
        <begin position="34"/>
        <end position="50"/>
    </location>
</feature>
<dbReference type="EMBL" id="SMKY01000194">
    <property type="protein sequence ID" value="TDD73287.1"/>
    <property type="molecule type" value="Genomic_DNA"/>
</dbReference>
<evidence type="ECO:0000256" key="1">
    <source>
        <dbReference type="SAM" id="Phobius"/>
    </source>
</evidence>
<keyword evidence="1" id="KW-1133">Transmembrane helix</keyword>
<evidence type="ECO:0000313" key="2">
    <source>
        <dbReference type="EMBL" id="TDD73287.1"/>
    </source>
</evidence>
<keyword evidence="1" id="KW-0812">Transmembrane</keyword>
<dbReference type="RefSeq" id="WP_132201188.1">
    <property type="nucleotide sequence ID" value="NZ_SMKY01000194.1"/>
</dbReference>
<gene>
    <name evidence="2" type="ORF">E1293_31810</name>
</gene>
<keyword evidence="1" id="KW-0472">Membrane</keyword>
<protein>
    <submittedName>
        <fullName evidence="2">Uncharacterized protein</fullName>
    </submittedName>
</protein>
<reference evidence="2 3" key="1">
    <citation type="submission" date="2019-03" db="EMBL/GenBank/DDBJ databases">
        <title>Draft genome sequences of novel Actinobacteria.</title>
        <authorList>
            <person name="Sahin N."/>
            <person name="Ay H."/>
            <person name="Saygin H."/>
        </authorList>
    </citation>
    <scope>NUCLEOTIDE SEQUENCE [LARGE SCALE GENOMIC DNA]</scope>
    <source>
        <strain evidence="2 3">DSM 45941</strain>
    </source>
</reference>
<keyword evidence="3" id="KW-1185">Reference proteome</keyword>
<organism evidence="2 3">
    <name type="scientific">Actinomadura darangshiensis</name>
    <dbReference type="NCBI Taxonomy" id="705336"/>
    <lineage>
        <taxon>Bacteria</taxon>
        <taxon>Bacillati</taxon>
        <taxon>Actinomycetota</taxon>
        <taxon>Actinomycetes</taxon>
        <taxon>Streptosporangiales</taxon>
        <taxon>Thermomonosporaceae</taxon>
        <taxon>Actinomadura</taxon>
    </lineage>
</organism>
<comment type="caution">
    <text evidence="2">The sequence shown here is derived from an EMBL/GenBank/DDBJ whole genome shotgun (WGS) entry which is preliminary data.</text>
</comment>
<dbReference type="AlphaFoldDB" id="A0A4V2YTC0"/>
<sequence>MALPDEVTTGRLMLAEYERIKEEQRTRIGFRDNLLYATFAAMAGVIAVAVSAQIAYYLLLLPPISAILGWSYLVNDEKISSIGRYVRDELAPRLSAHVAGQTPTPMPVFGWEIAHRADHRRVPRKYLQLAADLLTFCGAPLGALVVYWCNGPYEAVLVIVSIVEAAVVGLLAAQIAGYADLDRMDASGG</sequence>
<feature type="transmembrane region" description="Helical" evidence="1">
    <location>
        <begin position="155"/>
        <end position="179"/>
    </location>
</feature>
<feature type="transmembrane region" description="Helical" evidence="1">
    <location>
        <begin position="126"/>
        <end position="149"/>
    </location>
</feature>
<proteinExistence type="predicted"/>
<name>A0A4V2YTC0_9ACTN</name>
<accession>A0A4V2YTC0</accession>
<dbReference type="Proteomes" id="UP000295578">
    <property type="component" value="Unassembled WGS sequence"/>
</dbReference>
<evidence type="ECO:0000313" key="3">
    <source>
        <dbReference type="Proteomes" id="UP000295578"/>
    </source>
</evidence>